<reference evidence="2 3" key="3">
    <citation type="journal article" date="2013" name="Rice">
        <title>Improvement of the Oryza sativa Nipponbare reference genome using next generation sequence and optical map data.</title>
        <authorList>
            <person name="Kawahara Y."/>
            <person name="de la Bastide M."/>
            <person name="Hamilton J.P."/>
            <person name="Kanamori H."/>
            <person name="McCombie W.R."/>
            <person name="Ouyang S."/>
            <person name="Schwartz D.C."/>
            <person name="Tanaka T."/>
            <person name="Wu J."/>
            <person name="Zhou S."/>
            <person name="Childs K.L."/>
            <person name="Davidson R.M."/>
            <person name="Lin H."/>
            <person name="Quesada-Ocampo L."/>
            <person name="Vaillancourt B."/>
            <person name="Sakai H."/>
            <person name="Lee S.S."/>
            <person name="Kim J."/>
            <person name="Numa H."/>
            <person name="Itoh T."/>
            <person name="Buell C.R."/>
            <person name="Matsumoto T."/>
        </authorList>
    </citation>
    <scope>NUCLEOTIDE SEQUENCE [LARGE SCALE GENOMIC DNA]</scope>
    <source>
        <strain evidence="3">cv. Nipponbare</strain>
    </source>
</reference>
<dbReference type="AlphaFoldDB" id="A0A0P0XZA6"/>
<reference evidence="2 3" key="2">
    <citation type="journal article" date="2013" name="Plant Cell Physiol.">
        <title>Rice Annotation Project Database (RAP-DB): an integrative and interactive database for rice genomics.</title>
        <authorList>
            <person name="Sakai H."/>
            <person name="Lee S.S."/>
            <person name="Tanaka T."/>
            <person name="Numa H."/>
            <person name="Kim J."/>
            <person name="Kawahara Y."/>
            <person name="Wakimoto H."/>
            <person name="Yang C.C."/>
            <person name="Iwamoto M."/>
            <person name="Abe T."/>
            <person name="Yamada Y."/>
            <person name="Muto A."/>
            <person name="Inokuchi H."/>
            <person name="Ikemura T."/>
            <person name="Matsumoto T."/>
            <person name="Sasaki T."/>
            <person name="Itoh T."/>
        </authorList>
    </citation>
    <scope>NUCLEOTIDE SEQUENCE [LARGE SCALE GENOMIC DNA]</scope>
    <source>
        <strain evidence="3">cv. Nipponbare</strain>
    </source>
</reference>
<evidence type="ECO:0000256" key="1">
    <source>
        <dbReference type="SAM" id="MobiDB-lite"/>
    </source>
</evidence>
<keyword evidence="3" id="KW-1185">Reference proteome</keyword>
<proteinExistence type="predicted"/>
<evidence type="ECO:0000313" key="3">
    <source>
        <dbReference type="Proteomes" id="UP000059680"/>
    </source>
</evidence>
<dbReference type="Gramene" id="Os11t0152600-01">
    <property type="protein sequence ID" value="Os11t0152600-01"/>
    <property type="gene ID" value="Os11g0152600"/>
</dbReference>
<feature type="compositionally biased region" description="Polar residues" evidence="1">
    <location>
        <begin position="1"/>
        <end position="11"/>
    </location>
</feature>
<dbReference type="PaxDb" id="39947-A0A0P0XZA6"/>
<evidence type="ECO:0000313" key="2">
    <source>
        <dbReference type="EMBL" id="BAT12727.1"/>
    </source>
</evidence>
<protein>
    <submittedName>
        <fullName evidence="2">Os11g0152600 protein</fullName>
    </submittedName>
</protein>
<dbReference type="InParanoid" id="A0A0P0XZA6"/>
<feature type="region of interest" description="Disordered" evidence="1">
    <location>
        <begin position="1"/>
        <end position="40"/>
    </location>
</feature>
<gene>
    <name evidence="2" type="ordered locus">Os11g0152600</name>
    <name evidence="2" type="ORF">OSNPB_110152600</name>
</gene>
<sequence length="40" mass="4167">FPTAPSISTATHGFLAAPPPPHLFPETSDDAVPQPVVLRS</sequence>
<accession>A0A0P0XZA6</accession>
<dbReference type="Proteomes" id="UP000059680">
    <property type="component" value="Chromosome 11"/>
</dbReference>
<organism evidence="2 3">
    <name type="scientific">Oryza sativa subsp. japonica</name>
    <name type="common">Rice</name>
    <dbReference type="NCBI Taxonomy" id="39947"/>
    <lineage>
        <taxon>Eukaryota</taxon>
        <taxon>Viridiplantae</taxon>
        <taxon>Streptophyta</taxon>
        <taxon>Embryophyta</taxon>
        <taxon>Tracheophyta</taxon>
        <taxon>Spermatophyta</taxon>
        <taxon>Magnoliopsida</taxon>
        <taxon>Liliopsida</taxon>
        <taxon>Poales</taxon>
        <taxon>Poaceae</taxon>
        <taxon>BOP clade</taxon>
        <taxon>Oryzoideae</taxon>
        <taxon>Oryzeae</taxon>
        <taxon>Oryzinae</taxon>
        <taxon>Oryza</taxon>
        <taxon>Oryza sativa</taxon>
    </lineage>
</organism>
<name>A0A0P0XZA6_ORYSJ</name>
<reference evidence="3" key="1">
    <citation type="journal article" date="2005" name="Nature">
        <title>The map-based sequence of the rice genome.</title>
        <authorList>
            <consortium name="International rice genome sequencing project (IRGSP)"/>
            <person name="Matsumoto T."/>
            <person name="Wu J."/>
            <person name="Kanamori H."/>
            <person name="Katayose Y."/>
            <person name="Fujisawa M."/>
            <person name="Namiki N."/>
            <person name="Mizuno H."/>
            <person name="Yamamoto K."/>
            <person name="Antonio B.A."/>
            <person name="Baba T."/>
            <person name="Sakata K."/>
            <person name="Nagamura Y."/>
            <person name="Aoki H."/>
            <person name="Arikawa K."/>
            <person name="Arita K."/>
            <person name="Bito T."/>
            <person name="Chiden Y."/>
            <person name="Fujitsuka N."/>
            <person name="Fukunaka R."/>
            <person name="Hamada M."/>
            <person name="Harada C."/>
            <person name="Hayashi A."/>
            <person name="Hijishita S."/>
            <person name="Honda M."/>
            <person name="Hosokawa S."/>
            <person name="Ichikawa Y."/>
            <person name="Idonuma A."/>
            <person name="Iijima M."/>
            <person name="Ikeda M."/>
            <person name="Ikeno M."/>
            <person name="Ito K."/>
            <person name="Ito S."/>
            <person name="Ito T."/>
            <person name="Ito Y."/>
            <person name="Ito Y."/>
            <person name="Iwabuchi A."/>
            <person name="Kamiya K."/>
            <person name="Karasawa W."/>
            <person name="Kurita K."/>
            <person name="Katagiri S."/>
            <person name="Kikuta A."/>
            <person name="Kobayashi H."/>
            <person name="Kobayashi N."/>
            <person name="Machita K."/>
            <person name="Maehara T."/>
            <person name="Masukawa M."/>
            <person name="Mizubayashi T."/>
            <person name="Mukai Y."/>
            <person name="Nagasaki H."/>
            <person name="Nagata Y."/>
            <person name="Naito S."/>
            <person name="Nakashima M."/>
            <person name="Nakama Y."/>
            <person name="Nakamichi Y."/>
            <person name="Nakamura M."/>
            <person name="Meguro A."/>
            <person name="Negishi M."/>
            <person name="Ohta I."/>
            <person name="Ohta T."/>
            <person name="Okamoto M."/>
            <person name="Ono N."/>
            <person name="Saji S."/>
            <person name="Sakaguchi M."/>
            <person name="Sakai K."/>
            <person name="Shibata M."/>
            <person name="Shimokawa T."/>
            <person name="Song J."/>
            <person name="Takazaki Y."/>
            <person name="Terasawa K."/>
            <person name="Tsugane M."/>
            <person name="Tsuji K."/>
            <person name="Ueda S."/>
            <person name="Waki K."/>
            <person name="Yamagata H."/>
            <person name="Yamamoto M."/>
            <person name="Yamamoto S."/>
            <person name="Yamane H."/>
            <person name="Yoshiki S."/>
            <person name="Yoshihara R."/>
            <person name="Yukawa K."/>
            <person name="Zhong H."/>
            <person name="Yano M."/>
            <person name="Yuan Q."/>
            <person name="Ouyang S."/>
            <person name="Liu J."/>
            <person name="Jones K.M."/>
            <person name="Gansberger K."/>
            <person name="Moffat K."/>
            <person name="Hill J."/>
            <person name="Bera J."/>
            <person name="Fadrosh D."/>
            <person name="Jin S."/>
            <person name="Johri S."/>
            <person name="Kim M."/>
            <person name="Overton L."/>
            <person name="Reardon M."/>
            <person name="Tsitrin T."/>
            <person name="Vuong H."/>
            <person name="Weaver B."/>
            <person name="Ciecko A."/>
            <person name="Tallon L."/>
            <person name="Jackson J."/>
            <person name="Pai G."/>
            <person name="Aken S.V."/>
            <person name="Utterback T."/>
            <person name="Reidmuller S."/>
            <person name="Feldblyum T."/>
            <person name="Hsiao J."/>
            <person name="Zismann V."/>
            <person name="Iobst S."/>
            <person name="de Vazeille A.R."/>
            <person name="Buell C.R."/>
            <person name="Ying K."/>
            <person name="Li Y."/>
            <person name="Lu T."/>
            <person name="Huang Y."/>
            <person name="Zhao Q."/>
            <person name="Feng Q."/>
            <person name="Zhang L."/>
            <person name="Zhu J."/>
            <person name="Weng Q."/>
            <person name="Mu J."/>
            <person name="Lu Y."/>
            <person name="Fan D."/>
            <person name="Liu Y."/>
            <person name="Guan J."/>
            <person name="Zhang Y."/>
            <person name="Yu S."/>
            <person name="Liu X."/>
            <person name="Zhang Y."/>
            <person name="Hong G."/>
            <person name="Han B."/>
            <person name="Choisne N."/>
            <person name="Demange N."/>
            <person name="Orjeda G."/>
            <person name="Samain S."/>
            <person name="Cattolico L."/>
            <person name="Pelletier E."/>
            <person name="Couloux A."/>
            <person name="Segurens B."/>
            <person name="Wincker P."/>
            <person name="D'Hont A."/>
            <person name="Scarpelli C."/>
            <person name="Weissenbach J."/>
            <person name="Salanoubat M."/>
            <person name="Quetier F."/>
            <person name="Yu Y."/>
            <person name="Kim H.R."/>
            <person name="Rambo T."/>
            <person name="Currie J."/>
            <person name="Collura K."/>
            <person name="Luo M."/>
            <person name="Yang T."/>
            <person name="Ammiraju J.S.S."/>
            <person name="Engler F."/>
            <person name="Soderlund C."/>
            <person name="Wing R.A."/>
            <person name="Palmer L.E."/>
            <person name="de la Bastide M."/>
            <person name="Spiegel L."/>
            <person name="Nascimento L."/>
            <person name="Zutavern T."/>
            <person name="O'Shaughnessy A."/>
            <person name="Dike S."/>
            <person name="Dedhia N."/>
            <person name="Preston R."/>
            <person name="Balija V."/>
            <person name="McCombie W.R."/>
            <person name="Chow T."/>
            <person name="Chen H."/>
            <person name="Chung M."/>
            <person name="Chen C."/>
            <person name="Shaw J."/>
            <person name="Wu H."/>
            <person name="Hsiao K."/>
            <person name="Chao Y."/>
            <person name="Chu M."/>
            <person name="Cheng C."/>
            <person name="Hour A."/>
            <person name="Lee P."/>
            <person name="Lin S."/>
            <person name="Lin Y."/>
            <person name="Liou J."/>
            <person name="Liu S."/>
            <person name="Hsing Y."/>
            <person name="Raghuvanshi S."/>
            <person name="Mohanty A."/>
            <person name="Bharti A.K."/>
            <person name="Gaur A."/>
            <person name="Gupta V."/>
            <person name="Kumar D."/>
            <person name="Ravi V."/>
            <person name="Vij S."/>
            <person name="Kapur A."/>
            <person name="Khurana P."/>
            <person name="Khurana P."/>
            <person name="Khurana J.P."/>
            <person name="Tyagi A.K."/>
            <person name="Gaikwad K."/>
            <person name="Singh A."/>
            <person name="Dalal V."/>
            <person name="Srivastava S."/>
            <person name="Dixit A."/>
            <person name="Pal A.K."/>
            <person name="Ghazi I.A."/>
            <person name="Yadav M."/>
            <person name="Pandit A."/>
            <person name="Bhargava A."/>
            <person name="Sureshbabu K."/>
            <person name="Batra K."/>
            <person name="Sharma T.R."/>
            <person name="Mohapatra T."/>
            <person name="Singh N.K."/>
            <person name="Messing J."/>
            <person name="Nelson A.B."/>
            <person name="Fuks G."/>
            <person name="Kavchok S."/>
            <person name="Keizer G."/>
            <person name="Linton E."/>
            <person name="Llaca V."/>
            <person name="Song R."/>
            <person name="Tanyolac B."/>
            <person name="Young S."/>
            <person name="Ho-Il K."/>
            <person name="Hahn J.H."/>
            <person name="Sangsakoo G."/>
            <person name="Vanavichit A."/>
            <person name="de Mattos Luiz.A.T."/>
            <person name="Zimmer P.D."/>
            <person name="Malone G."/>
            <person name="Dellagostin O."/>
            <person name="de Oliveira A.C."/>
            <person name="Bevan M."/>
            <person name="Bancroft I."/>
            <person name="Minx P."/>
            <person name="Cordum H."/>
            <person name="Wilson R."/>
            <person name="Cheng Z."/>
            <person name="Jin W."/>
            <person name="Jiang J."/>
            <person name="Leong S.A."/>
            <person name="Iwama H."/>
            <person name="Gojobori T."/>
            <person name="Itoh T."/>
            <person name="Niimura Y."/>
            <person name="Fujii Y."/>
            <person name="Habara T."/>
            <person name="Sakai H."/>
            <person name="Sato Y."/>
            <person name="Wilson G."/>
            <person name="Kumar K."/>
            <person name="McCouch S."/>
            <person name="Juretic N."/>
            <person name="Hoen D."/>
            <person name="Wright S."/>
            <person name="Bruskiewich R."/>
            <person name="Bureau T."/>
            <person name="Miyao A."/>
            <person name="Hirochika H."/>
            <person name="Nishikawa T."/>
            <person name="Kadowaki K."/>
            <person name="Sugiura M."/>
            <person name="Burr B."/>
            <person name="Sasaki T."/>
        </authorList>
    </citation>
    <scope>NUCLEOTIDE SEQUENCE [LARGE SCALE GENOMIC DNA]</scope>
    <source>
        <strain evidence="3">cv. Nipponbare</strain>
    </source>
</reference>
<dbReference type="EMBL" id="AP014967">
    <property type="protein sequence ID" value="BAT12727.1"/>
    <property type="molecule type" value="Genomic_DNA"/>
</dbReference>
<feature type="non-terminal residue" evidence="2">
    <location>
        <position position="40"/>
    </location>
</feature>